<dbReference type="Pfam" id="PF01844">
    <property type="entry name" value="HNH"/>
    <property type="match status" value="1"/>
</dbReference>
<dbReference type="SMART" id="SM00507">
    <property type="entry name" value="HNHc"/>
    <property type="match status" value="1"/>
</dbReference>
<proteinExistence type="predicted"/>
<keyword evidence="3" id="KW-0378">Hydrolase</keyword>
<evidence type="ECO:0000256" key="1">
    <source>
        <dbReference type="SAM" id="MobiDB-lite"/>
    </source>
</evidence>
<dbReference type="InterPro" id="IPR003615">
    <property type="entry name" value="HNH_nuc"/>
</dbReference>
<keyword evidence="3" id="KW-0540">Nuclease</keyword>
<name>A0A9R0P728_AMYMS</name>
<keyword evidence="3" id="KW-0255">Endonuclease</keyword>
<feature type="region of interest" description="Disordered" evidence="1">
    <location>
        <begin position="223"/>
        <end position="280"/>
    </location>
</feature>
<dbReference type="AlphaFoldDB" id="A0A9R0P728"/>
<dbReference type="GO" id="GO:0004519">
    <property type="term" value="F:endonuclease activity"/>
    <property type="evidence" value="ECO:0007669"/>
    <property type="project" value="UniProtKB-KW"/>
</dbReference>
<feature type="domain" description="HNH nuclease" evidence="2">
    <location>
        <begin position="63"/>
        <end position="116"/>
    </location>
</feature>
<organism evidence="3 4">
    <name type="scientific">Amycolatopsis mediterranei (strain S699)</name>
    <name type="common">Nocardia mediterranei</name>
    <dbReference type="NCBI Taxonomy" id="713604"/>
    <lineage>
        <taxon>Bacteria</taxon>
        <taxon>Bacillati</taxon>
        <taxon>Actinomycetota</taxon>
        <taxon>Actinomycetes</taxon>
        <taxon>Pseudonocardiales</taxon>
        <taxon>Pseudonocardiaceae</taxon>
        <taxon>Amycolatopsis</taxon>
    </lineage>
</organism>
<dbReference type="Gene3D" id="1.10.30.50">
    <property type="match status" value="1"/>
</dbReference>
<evidence type="ECO:0000313" key="3">
    <source>
        <dbReference type="EMBL" id="AEK47464.1"/>
    </source>
</evidence>
<dbReference type="GO" id="GO:0008270">
    <property type="term" value="F:zinc ion binding"/>
    <property type="evidence" value="ECO:0007669"/>
    <property type="project" value="InterPro"/>
</dbReference>
<protein>
    <submittedName>
        <fullName evidence="3">HNH endonuclease</fullName>
    </submittedName>
</protein>
<dbReference type="GO" id="GO:0003676">
    <property type="term" value="F:nucleic acid binding"/>
    <property type="evidence" value="ECO:0007669"/>
    <property type="project" value="InterPro"/>
</dbReference>
<dbReference type="EMBL" id="CP002896">
    <property type="protein sequence ID" value="AEK47464.1"/>
    <property type="molecule type" value="Genomic_DNA"/>
</dbReference>
<dbReference type="Proteomes" id="UP000006138">
    <property type="component" value="Chromosome"/>
</dbReference>
<reference evidence="3 4" key="1">
    <citation type="journal article" date="2011" name="J. Bacteriol.">
        <title>Whole genome sequence of the rifamycin B-producing strain Amycolatopsis mediterranei S699.</title>
        <authorList>
            <person name="Verma M."/>
            <person name="Kaur J."/>
            <person name="Kumar M."/>
            <person name="Kumari K."/>
            <person name="Saxena A."/>
            <person name="Anand S."/>
            <person name="Nigam A."/>
            <person name="Ravi V."/>
            <person name="Raghuvanshi S."/>
            <person name="Khurana P."/>
            <person name="Tyagi A.K."/>
            <person name="Khurana J.P."/>
            <person name="Lal R."/>
        </authorList>
    </citation>
    <scope>NUCLEOTIDE SEQUENCE [LARGE SCALE GENOMIC DNA]</scope>
    <source>
        <strain evidence="3 4">S699</strain>
    </source>
</reference>
<dbReference type="InterPro" id="IPR002711">
    <property type="entry name" value="HNH"/>
</dbReference>
<keyword evidence="4" id="KW-1185">Reference proteome</keyword>
<gene>
    <name evidence="3" type="ordered locus">RAM_44985</name>
</gene>
<evidence type="ECO:0000259" key="2">
    <source>
        <dbReference type="SMART" id="SM00507"/>
    </source>
</evidence>
<dbReference type="KEGG" id="amn:RAM_44985"/>
<evidence type="ECO:0000313" key="4">
    <source>
        <dbReference type="Proteomes" id="UP000006138"/>
    </source>
</evidence>
<accession>A0A9R0P728</accession>
<sequence>MVEIRAYMAEEFGEAPSQTDRRVRDMRRHFHLPAVQVGKYYYYKLMGRAEAEKGGVRKSISSRLRAEVLQSQRCAQCGRTPSGHHVVLVVDHKVPWSWGGTDDIGNLQPLCEECNSGKRDFYATYDRYADQIREASGHPEPHGRIGELLKSFSGEWVPSSLIEVVASLGQYQNDWQRRLRELRFLDWKIISKRKKDPDTGRINVWYRVEVWKPWPEGSIRAEVTRRGPSNKSSQRWEDESAEALPFTLPAEHPLTPGGGREGVPIKRRPSLPDGQDEALF</sequence>
<dbReference type="CDD" id="cd00085">
    <property type="entry name" value="HNHc"/>
    <property type="match status" value="1"/>
</dbReference>